<dbReference type="Gene3D" id="3.40.50.300">
    <property type="entry name" value="P-loop containing nucleotide triphosphate hydrolases"/>
    <property type="match status" value="1"/>
</dbReference>
<keyword evidence="3" id="KW-0547">Nucleotide-binding</keyword>
<evidence type="ECO:0000313" key="10">
    <source>
        <dbReference type="EMBL" id="KTB40093.1"/>
    </source>
</evidence>
<accession>A0A0W0FUL5</accession>
<sequence length="708" mass="79518">MPPKLSQSSLPSSNSKRNSQNPQKRPKLKVEPLKSATSSSKRVNPLNAFPNLPSSQPPLSLSQSSVSSLKGKAKAKEIVYTEDEDVRCTVSREDDRLWVDVYEPRTESELAVHVRKVEDVRRWLLEAFEGGPSGKLKKYRKILVLSGPAGTAKTSTIRVLSNEMGFELLEWRNSMNESSSRNIDSEFLAQSNRLNPIYEHDNSFGKFEMFLNRAANCHTVFPSSSKQKDKSGGRRVILLEDLPNIGNSTIRARFHTVLQATVNSSNGDSVPIVIVVSDPGMRGEAEDEKLASGMWRRDNDRAVDAQSVLPKDMLNGPFVTHIRFNPIAPTLLRKALQALLNTHYTSSGKGNPRKSPVTSSLLDLVVETANGDIRSAIMALQFACIRLEDQTGTKSKNCKKDSRSEAEVLMENITRREQSLALFHLIGRVLYNKRKGDAPAPSAQARDIRKEQEIDRRLVDASSLPDHLRHHDRRTSRVDVDRLYSDSPIDSSLYSLYIHQNYTQFCNDLDHCDGVADWLSWADSSGGETWYQVNPHRFHLLTLGTLHSLPSPVERRSQKVFKPEFFDFLNKEKDAWEGVKDVRAWIVSQGRSNTSLDDNHLIDQIVWDVGRWCPQLIVTELGAVLKAKDIRAPGMQPSWVPPATHRRFSHLQFVQSGLSDGHAQQLDESDTAPGNESLVEQEESGLLVDTKTEAHDGGWLESDDIEEF</sequence>
<evidence type="ECO:0000256" key="6">
    <source>
        <dbReference type="ARBA" id="ARBA00023242"/>
    </source>
</evidence>
<reference evidence="10 11" key="1">
    <citation type="submission" date="2015-12" db="EMBL/GenBank/DDBJ databases">
        <title>Draft genome sequence of Moniliophthora roreri, the causal agent of frosty pod rot of cacao.</title>
        <authorList>
            <person name="Aime M.C."/>
            <person name="Diaz-Valderrama J.R."/>
            <person name="Kijpornyongpan T."/>
            <person name="Phillips-Mora W."/>
        </authorList>
    </citation>
    <scope>NUCLEOTIDE SEQUENCE [LARGE SCALE GENOMIC DNA]</scope>
    <source>
        <strain evidence="10 11">MCA 2952</strain>
    </source>
</reference>
<evidence type="ECO:0000313" key="11">
    <source>
        <dbReference type="Proteomes" id="UP000054988"/>
    </source>
</evidence>
<keyword evidence="4" id="KW-0227">DNA damage</keyword>
<evidence type="ECO:0000256" key="5">
    <source>
        <dbReference type="ARBA" id="ARBA00022840"/>
    </source>
</evidence>
<dbReference type="Proteomes" id="UP000054988">
    <property type="component" value="Unassembled WGS sequence"/>
</dbReference>
<dbReference type="SUPFAM" id="SSF52540">
    <property type="entry name" value="P-loop containing nucleoside triphosphate hydrolases"/>
    <property type="match status" value="1"/>
</dbReference>
<comment type="caution">
    <text evidence="10">The sequence shown here is derived from an EMBL/GenBank/DDBJ whole genome shotgun (WGS) entry which is preliminary data.</text>
</comment>
<dbReference type="GO" id="GO:0003689">
    <property type="term" value="F:DNA clamp loader activity"/>
    <property type="evidence" value="ECO:0007669"/>
    <property type="project" value="TreeGrafter"/>
</dbReference>
<dbReference type="InterPro" id="IPR057927">
    <property type="entry name" value="RAD24-like_helical"/>
</dbReference>
<feature type="region of interest" description="Disordered" evidence="8">
    <location>
        <begin position="1"/>
        <end position="65"/>
    </location>
</feature>
<evidence type="ECO:0000259" key="9">
    <source>
        <dbReference type="Pfam" id="PF25812"/>
    </source>
</evidence>
<comment type="subcellular location">
    <subcellularLocation>
        <location evidence="1">Nucleus</location>
    </subcellularLocation>
</comment>
<dbReference type="Pfam" id="PF03215">
    <property type="entry name" value="Rad17"/>
    <property type="match status" value="1"/>
</dbReference>
<evidence type="ECO:0000256" key="4">
    <source>
        <dbReference type="ARBA" id="ARBA00022763"/>
    </source>
</evidence>
<evidence type="ECO:0000256" key="1">
    <source>
        <dbReference type="ARBA" id="ARBA00004123"/>
    </source>
</evidence>
<feature type="region of interest" description="Disordered" evidence="8">
    <location>
        <begin position="662"/>
        <end position="708"/>
    </location>
</feature>
<evidence type="ECO:0000256" key="7">
    <source>
        <dbReference type="ARBA" id="ARBA00023306"/>
    </source>
</evidence>
<feature type="compositionally biased region" description="Low complexity" evidence="8">
    <location>
        <begin position="1"/>
        <end position="20"/>
    </location>
</feature>
<feature type="domain" description="Checkpoint protein RAD24-like helical bundle" evidence="9">
    <location>
        <begin position="417"/>
        <end position="527"/>
    </location>
</feature>
<proteinExistence type="inferred from homology"/>
<name>A0A0W0FUL5_MONRR</name>
<dbReference type="InterPro" id="IPR004582">
    <property type="entry name" value="Checkpoint_prot_Rad17_Rad24"/>
</dbReference>
<protein>
    <recommendedName>
        <fullName evidence="9">Checkpoint protein RAD24-like helical bundle domain-containing protein</fullName>
    </recommendedName>
</protein>
<dbReference type="Pfam" id="PF25812">
    <property type="entry name" value="RAD24_helical"/>
    <property type="match status" value="1"/>
</dbReference>
<organism evidence="10 11">
    <name type="scientific">Moniliophthora roreri</name>
    <name type="common">Frosty pod rot fungus</name>
    <name type="synonym">Monilia roreri</name>
    <dbReference type="NCBI Taxonomy" id="221103"/>
    <lineage>
        <taxon>Eukaryota</taxon>
        <taxon>Fungi</taxon>
        <taxon>Dikarya</taxon>
        <taxon>Basidiomycota</taxon>
        <taxon>Agaricomycotina</taxon>
        <taxon>Agaricomycetes</taxon>
        <taxon>Agaricomycetidae</taxon>
        <taxon>Agaricales</taxon>
        <taxon>Marasmiineae</taxon>
        <taxon>Marasmiaceae</taxon>
        <taxon>Moniliophthora</taxon>
    </lineage>
</organism>
<dbReference type="EMBL" id="LATX01001611">
    <property type="protein sequence ID" value="KTB40093.1"/>
    <property type="molecule type" value="Genomic_DNA"/>
</dbReference>
<dbReference type="PANTHER" id="PTHR12172:SF0">
    <property type="entry name" value="CELL CYCLE CHECKPOINT PROTEIN RAD17"/>
    <property type="match status" value="1"/>
</dbReference>
<dbReference type="PANTHER" id="PTHR12172">
    <property type="entry name" value="CELL CYCLE CHECKPOINT PROTEIN RAD17"/>
    <property type="match status" value="1"/>
</dbReference>
<keyword evidence="6" id="KW-0539">Nucleus</keyword>
<dbReference type="GO" id="GO:0003682">
    <property type="term" value="F:chromatin binding"/>
    <property type="evidence" value="ECO:0007669"/>
    <property type="project" value="TreeGrafter"/>
</dbReference>
<dbReference type="InterPro" id="IPR027417">
    <property type="entry name" value="P-loop_NTPase"/>
</dbReference>
<dbReference type="eggNOG" id="KOG1970">
    <property type="taxonomic scope" value="Eukaryota"/>
</dbReference>
<dbReference type="GO" id="GO:0005524">
    <property type="term" value="F:ATP binding"/>
    <property type="evidence" value="ECO:0007669"/>
    <property type="project" value="UniProtKB-KW"/>
</dbReference>
<keyword evidence="7" id="KW-0131">Cell cycle</keyword>
<dbReference type="AlphaFoldDB" id="A0A0W0FUL5"/>
<evidence type="ECO:0000256" key="2">
    <source>
        <dbReference type="ARBA" id="ARBA00006168"/>
    </source>
</evidence>
<dbReference type="GO" id="GO:0005634">
    <property type="term" value="C:nucleus"/>
    <property type="evidence" value="ECO:0007669"/>
    <property type="project" value="UniProtKB-SubCell"/>
</dbReference>
<evidence type="ECO:0000256" key="8">
    <source>
        <dbReference type="SAM" id="MobiDB-lite"/>
    </source>
</evidence>
<evidence type="ECO:0000256" key="3">
    <source>
        <dbReference type="ARBA" id="ARBA00022741"/>
    </source>
</evidence>
<keyword evidence="5" id="KW-0067">ATP-binding</keyword>
<dbReference type="GO" id="GO:0033314">
    <property type="term" value="P:mitotic DNA replication checkpoint signaling"/>
    <property type="evidence" value="ECO:0007669"/>
    <property type="project" value="TreeGrafter"/>
</dbReference>
<dbReference type="GO" id="GO:0000077">
    <property type="term" value="P:DNA damage checkpoint signaling"/>
    <property type="evidence" value="ECO:0007669"/>
    <property type="project" value="TreeGrafter"/>
</dbReference>
<feature type="compositionally biased region" description="Low complexity" evidence="8">
    <location>
        <begin position="50"/>
        <end position="65"/>
    </location>
</feature>
<comment type="similarity">
    <text evidence="2">Belongs to the rad17/RAD24 family.</text>
</comment>
<dbReference type="GO" id="GO:0006281">
    <property type="term" value="P:DNA repair"/>
    <property type="evidence" value="ECO:0007669"/>
    <property type="project" value="InterPro"/>
</dbReference>
<gene>
    <name evidence="10" type="ORF">WG66_7375</name>
</gene>